<dbReference type="Proteomes" id="UP001172721">
    <property type="component" value="Unassembled WGS sequence"/>
</dbReference>
<gene>
    <name evidence="2" type="ORF">QYB97_08755</name>
</gene>
<proteinExistence type="predicted"/>
<dbReference type="InterPro" id="IPR016181">
    <property type="entry name" value="Acyl_CoA_acyltransferase"/>
</dbReference>
<reference evidence="2" key="1">
    <citation type="submission" date="2023-07" db="EMBL/GenBank/DDBJ databases">
        <title>Fictibacillus sp. isolated from freshwater pond.</title>
        <authorList>
            <person name="Kirdat K."/>
            <person name="Bhat A."/>
            <person name="Mourya A."/>
            <person name="Yadav A."/>
        </authorList>
    </citation>
    <scope>NUCLEOTIDE SEQUENCE</scope>
    <source>
        <strain evidence="2">NE201</strain>
    </source>
</reference>
<accession>A0ABT8HUW1</accession>
<keyword evidence="3" id="KW-1185">Reference proteome</keyword>
<organism evidence="2 3">
    <name type="scientific">Fictibacillus fluitans</name>
    <dbReference type="NCBI Taxonomy" id="3058422"/>
    <lineage>
        <taxon>Bacteria</taxon>
        <taxon>Bacillati</taxon>
        <taxon>Bacillota</taxon>
        <taxon>Bacilli</taxon>
        <taxon>Bacillales</taxon>
        <taxon>Fictibacillaceae</taxon>
        <taxon>Fictibacillus</taxon>
    </lineage>
</organism>
<dbReference type="InterPro" id="IPR000182">
    <property type="entry name" value="GNAT_dom"/>
</dbReference>
<dbReference type="Pfam" id="PF00583">
    <property type="entry name" value="Acetyltransf_1"/>
    <property type="match status" value="1"/>
</dbReference>
<protein>
    <submittedName>
        <fullName evidence="2">GNAT family N-acetyltransferase</fullName>
        <ecNumber evidence="2">2.3.1.-</ecNumber>
    </submittedName>
</protein>
<comment type="caution">
    <text evidence="2">The sequence shown here is derived from an EMBL/GenBank/DDBJ whole genome shotgun (WGS) entry which is preliminary data.</text>
</comment>
<dbReference type="PROSITE" id="PS51186">
    <property type="entry name" value="GNAT"/>
    <property type="match status" value="1"/>
</dbReference>
<evidence type="ECO:0000313" key="3">
    <source>
        <dbReference type="Proteomes" id="UP001172721"/>
    </source>
</evidence>
<feature type="domain" description="N-acetyltransferase" evidence="1">
    <location>
        <begin position="95"/>
        <end position="237"/>
    </location>
</feature>
<evidence type="ECO:0000259" key="1">
    <source>
        <dbReference type="PROSITE" id="PS51186"/>
    </source>
</evidence>
<dbReference type="EC" id="2.3.1.-" evidence="2"/>
<keyword evidence="2" id="KW-0808">Transferase</keyword>
<dbReference type="Gene3D" id="3.40.630.30">
    <property type="match status" value="1"/>
</dbReference>
<dbReference type="EMBL" id="JAUHTR010000003">
    <property type="protein sequence ID" value="MDN4524562.1"/>
    <property type="molecule type" value="Genomic_DNA"/>
</dbReference>
<dbReference type="GO" id="GO:0016746">
    <property type="term" value="F:acyltransferase activity"/>
    <property type="evidence" value="ECO:0007669"/>
    <property type="project" value="UniProtKB-KW"/>
</dbReference>
<dbReference type="SUPFAM" id="SSF55729">
    <property type="entry name" value="Acyl-CoA N-acyltransferases (Nat)"/>
    <property type="match status" value="1"/>
</dbReference>
<evidence type="ECO:0000313" key="2">
    <source>
        <dbReference type="EMBL" id="MDN4524562.1"/>
    </source>
</evidence>
<name>A0ABT8HUW1_9BACL</name>
<dbReference type="CDD" id="cd04301">
    <property type="entry name" value="NAT_SF"/>
    <property type="match status" value="1"/>
</dbReference>
<dbReference type="RefSeq" id="WP_301165604.1">
    <property type="nucleotide sequence ID" value="NZ_JAUHTR010000003.1"/>
</dbReference>
<sequence>MKVKDGTPEYILIEPTEEIVEINEWKKGIVAVLQKAEIEDVNRVGITLHRNHQDFEQRSDYLIRSGFEHYASKVDVYRELDDMEEYHPYTWRTLEDHRCTEEGFMELWGMCMQGSDNAASTLSMEQHLQSVKLELGFRWKHSCRIFYQEDQPIGIAIPHIEQGTTTEGRLFYFGVLQGIRSKGTGTCMHRQALTCLKEMGAKYYVGSTHQKNLKMQRVFQKNGCHITGCTESYYKYY</sequence>
<keyword evidence="2" id="KW-0012">Acyltransferase</keyword>